<protein>
    <submittedName>
        <fullName evidence="2">Uncharacterized protein</fullName>
    </submittedName>
</protein>
<sequence>MSPRIIQAFKQINKPCKSCSQGPSKHSAVLGMPGLFSSFSPPSHKEDRALEQHAQPTGLRTETVPGPGWRVSGLEQGGLGRPFPPPLGFELATILPGPGPTHLAKPPGEKLEKTHTQWNGK</sequence>
<evidence type="ECO:0000256" key="1">
    <source>
        <dbReference type="SAM" id="MobiDB-lite"/>
    </source>
</evidence>
<evidence type="ECO:0000313" key="2">
    <source>
        <dbReference type="EMBL" id="LAB19336.1"/>
    </source>
</evidence>
<dbReference type="EMBL" id="IACM01017077">
    <property type="protein sequence ID" value="LAB19336.1"/>
    <property type="molecule type" value="Transcribed_RNA"/>
</dbReference>
<proteinExistence type="predicted"/>
<reference evidence="2" key="2">
    <citation type="submission" date="2017-11" db="EMBL/GenBank/DDBJ databases">
        <title>Coralsnake Venomics: Analyses of Venom Gland Transcriptomes and Proteomes of Six Brazilian Taxa.</title>
        <authorList>
            <person name="Aird S.D."/>
            <person name="Jorge da Silva N."/>
            <person name="Qiu L."/>
            <person name="Villar-Briones A."/>
            <person name="Aparecida-Saddi V."/>
            <person name="Campos-Telles M.P."/>
            <person name="Grau M."/>
            <person name="Mikheyev A.S."/>
        </authorList>
    </citation>
    <scope>NUCLEOTIDE SEQUENCE</scope>
    <source>
        <tissue evidence="2">Venom_gland</tissue>
    </source>
</reference>
<organism evidence="2">
    <name type="scientific">Micrurus spixii</name>
    <name type="common">Amazon coral snake</name>
    <dbReference type="NCBI Taxonomy" id="129469"/>
    <lineage>
        <taxon>Eukaryota</taxon>
        <taxon>Metazoa</taxon>
        <taxon>Chordata</taxon>
        <taxon>Craniata</taxon>
        <taxon>Vertebrata</taxon>
        <taxon>Euteleostomi</taxon>
        <taxon>Lepidosauria</taxon>
        <taxon>Squamata</taxon>
        <taxon>Bifurcata</taxon>
        <taxon>Unidentata</taxon>
        <taxon>Episquamata</taxon>
        <taxon>Toxicofera</taxon>
        <taxon>Serpentes</taxon>
        <taxon>Colubroidea</taxon>
        <taxon>Elapidae</taxon>
        <taxon>Elapinae</taxon>
        <taxon>Micrurus</taxon>
    </lineage>
</organism>
<dbReference type="AlphaFoldDB" id="A0A2D4LEK2"/>
<feature type="region of interest" description="Disordered" evidence="1">
    <location>
        <begin position="33"/>
        <end position="121"/>
    </location>
</feature>
<accession>A0A2D4LEK2</accession>
<name>A0A2D4LEK2_9SAUR</name>
<reference evidence="2" key="1">
    <citation type="submission" date="2017-07" db="EMBL/GenBank/DDBJ databases">
        <authorList>
            <person name="Mikheyev A."/>
            <person name="Grau M."/>
        </authorList>
    </citation>
    <scope>NUCLEOTIDE SEQUENCE</scope>
    <source>
        <tissue evidence="2">Venom_gland</tissue>
    </source>
</reference>